<dbReference type="Gene3D" id="3.40.630.30">
    <property type="match status" value="1"/>
</dbReference>
<sequence>MSNEESPMPDAGSREPSTGSATLLWDRQNCVPLTRCLSEDGLVLLLTPAVVPPGSQPSTASDPFEPLGQELAKRHFKVRHVPYTKNGGLTGVHTAFIRKADVIFFVVTGPSTDNEPSQTDLADAVAEACEARPLLVVFCCHVETHEIHQYDFPTVIKATGFSVPDLRAVSSLLLDGEVASSRSTCQLPPRMTTDVPATWSVQPCDYERDLIGIHALWNDNVPRQFHLDAVVLGSLLRRDGYAMHHVVRDTPNGDVLGFCATFTTFADSKEEQLIGSVAALFVKKEFRRRGIGRKLHDEALGRLGKIGGVHRVQLGTTFPRLLYGIPVGHPDTEWFRKRGWPLDLSGPGTGHIRADWLLRFCDTPPLNLASAGLNFRPCELSDSREVLEMVARESERKHAFGWYDQYARIIDSGFIGDVILGFEGSTMVATAITYTSPAGNPTASDIPWASSIGTDVGGVTCICIKDDDPEMVNRRDTVMVRLLCACCNSLGSRGMSEAFLDGLRSNESGVETLGFRQWARYREVWHRIS</sequence>
<evidence type="ECO:0000313" key="4">
    <source>
        <dbReference type="Proteomes" id="UP000029964"/>
    </source>
</evidence>
<reference evidence="4" key="1">
    <citation type="journal article" date="2014" name="Genome Announc.">
        <title>Genome sequence and annotation of Acremonium chrysogenum, producer of the beta-lactam antibiotic cephalosporin C.</title>
        <authorList>
            <person name="Terfehr D."/>
            <person name="Dahlmann T.A."/>
            <person name="Specht T."/>
            <person name="Zadra I."/>
            <person name="Kuernsteiner H."/>
            <person name="Kueck U."/>
        </authorList>
    </citation>
    <scope>NUCLEOTIDE SEQUENCE [LARGE SCALE GENOMIC DNA]</scope>
    <source>
        <strain evidence="4">ATCC 11550 / CBS 779.69 / DSM 880 / IAM 14645 / JCM 23072 / IMI 49137</strain>
    </source>
</reference>
<gene>
    <name evidence="3" type="ORF">ACRE_017250</name>
</gene>
<dbReference type="OrthoDB" id="47059at2759"/>
<proteinExistence type="predicted"/>
<name>A0A086TDJ9_HAPC1</name>
<dbReference type="SUPFAM" id="SSF55729">
    <property type="entry name" value="Acyl-CoA N-acyltransferases (Nat)"/>
    <property type="match status" value="1"/>
</dbReference>
<keyword evidence="4" id="KW-1185">Reference proteome</keyword>
<accession>A0A086TDJ9</accession>
<dbReference type="Pfam" id="PF00583">
    <property type="entry name" value="Acetyltransf_1"/>
    <property type="match status" value="1"/>
</dbReference>
<dbReference type="GO" id="GO:0016747">
    <property type="term" value="F:acyltransferase activity, transferring groups other than amino-acyl groups"/>
    <property type="evidence" value="ECO:0007669"/>
    <property type="project" value="InterPro"/>
</dbReference>
<feature type="region of interest" description="Disordered" evidence="1">
    <location>
        <begin position="1"/>
        <end position="20"/>
    </location>
</feature>
<dbReference type="Proteomes" id="UP000029964">
    <property type="component" value="Unassembled WGS sequence"/>
</dbReference>
<feature type="domain" description="N-acetyltransferase" evidence="2">
    <location>
        <begin position="244"/>
        <end position="317"/>
    </location>
</feature>
<dbReference type="HOGENOM" id="CLU_023475_0_0_1"/>
<evidence type="ECO:0000256" key="1">
    <source>
        <dbReference type="SAM" id="MobiDB-lite"/>
    </source>
</evidence>
<dbReference type="EMBL" id="JPKY01000010">
    <property type="protein sequence ID" value="KFH47431.1"/>
    <property type="molecule type" value="Genomic_DNA"/>
</dbReference>
<protein>
    <recommendedName>
        <fullName evidence="2">N-acetyltransferase domain-containing protein</fullName>
    </recommendedName>
</protein>
<evidence type="ECO:0000313" key="3">
    <source>
        <dbReference type="EMBL" id="KFH47431.1"/>
    </source>
</evidence>
<evidence type="ECO:0000259" key="2">
    <source>
        <dbReference type="Pfam" id="PF00583"/>
    </source>
</evidence>
<comment type="caution">
    <text evidence="3">The sequence shown here is derived from an EMBL/GenBank/DDBJ whole genome shotgun (WGS) entry which is preliminary data.</text>
</comment>
<dbReference type="InterPro" id="IPR000182">
    <property type="entry name" value="GNAT_dom"/>
</dbReference>
<dbReference type="AlphaFoldDB" id="A0A086TDJ9"/>
<dbReference type="InterPro" id="IPR016181">
    <property type="entry name" value="Acyl_CoA_acyltransferase"/>
</dbReference>
<organism evidence="3 4">
    <name type="scientific">Hapsidospora chrysogenum (strain ATCC 11550 / CBS 779.69 / DSM 880 / IAM 14645 / JCM 23072 / IMI 49137)</name>
    <name type="common">Acremonium chrysogenum</name>
    <dbReference type="NCBI Taxonomy" id="857340"/>
    <lineage>
        <taxon>Eukaryota</taxon>
        <taxon>Fungi</taxon>
        <taxon>Dikarya</taxon>
        <taxon>Ascomycota</taxon>
        <taxon>Pezizomycotina</taxon>
        <taxon>Sordariomycetes</taxon>
        <taxon>Hypocreomycetidae</taxon>
        <taxon>Hypocreales</taxon>
        <taxon>Bionectriaceae</taxon>
        <taxon>Hapsidospora</taxon>
    </lineage>
</organism>
<dbReference type="CDD" id="cd04301">
    <property type="entry name" value="NAT_SF"/>
    <property type="match status" value="1"/>
</dbReference>